<evidence type="ECO:0000313" key="2">
    <source>
        <dbReference type="EMBL" id="OEU13203.1"/>
    </source>
</evidence>
<reference evidence="2 3" key="1">
    <citation type="submission" date="2016-09" db="EMBL/GenBank/DDBJ databases">
        <title>Extensive genetic diversity and differential bi-allelic expression allows diatom success in the polar Southern Ocean.</title>
        <authorList>
            <consortium name="DOE Joint Genome Institute"/>
            <person name="Mock T."/>
            <person name="Otillar R.P."/>
            <person name="Strauss J."/>
            <person name="Dupont C."/>
            <person name="Frickenhaus S."/>
            <person name="Maumus F."/>
            <person name="Mcmullan M."/>
            <person name="Sanges R."/>
            <person name="Schmutz J."/>
            <person name="Toseland A."/>
            <person name="Valas R."/>
            <person name="Veluchamy A."/>
            <person name="Ward B.J."/>
            <person name="Allen A."/>
            <person name="Barry K."/>
            <person name="Falciatore A."/>
            <person name="Ferrante M."/>
            <person name="Fortunato A.E."/>
            <person name="Gloeckner G."/>
            <person name="Gruber A."/>
            <person name="Hipkin R."/>
            <person name="Janech M."/>
            <person name="Kroth P."/>
            <person name="Leese F."/>
            <person name="Lindquist E."/>
            <person name="Lyon B.R."/>
            <person name="Martin J."/>
            <person name="Mayer C."/>
            <person name="Parker M."/>
            <person name="Quesneville H."/>
            <person name="Raymond J."/>
            <person name="Uhlig C."/>
            <person name="Valentin K.U."/>
            <person name="Worden A.Z."/>
            <person name="Armbrust E.V."/>
            <person name="Bowler C."/>
            <person name="Green B."/>
            <person name="Moulton V."/>
            <person name="Van Oosterhout C."/>
            <person name="Grigoriev I."/>
        </authorList>
    </citation>
    <scope>NUCLEOTIDE SEQUENCE [LARGE SCALE GENOMIC DNA]</scope>
    <source>
        <strain evidence="2 3">CCMP1102</strain>
    </source>
</reference>
<dbReference type="OrthoDB" id="566238at2759"/>
<dbReference type="SUPFAM" id="SSF52540">
    <property type="entry name" value="P-loop containing nucleoside triphosphate hydrolases"/>
    <property type="match status" value="1"/>
</dbReference>
<dbReference type="InterPro" id="IPR027417">
    <property type="entry name" value="P-loop_NTPase"/>
</dbReference>
<dbReference type="InParanoid" id="A0A1E7F5R2"/>
<gene>
    <name evidence="2" type="ORF">FRACYDRAFT_162736</name>
</gene>
<feature type="domain" description="tRNA 2-selenouridine synthase AAA" evidence="1">
    <location>
        <begin position="3"/>
        <end position="179"/>
    </location>
</feature>
<dbReference type="GO" id="GO:0043828">
    <property type="term" value="F:tRNA 2-selenouridine synthase activity"/>
    <property type="evidence" value="ECO:0007669"/>
    <property type="project" value="InterPro"/>
</dbReference>
<dbReference type="KEGG" id="fcy:FRACYDRAFT_162736"/>
<dbReference type="GO" id="GO:0002098">
    <property type="term" value="P:tRNA wobble uridine modification"/>
    <property type="evidence" value="ECO:0007669"/>
    <property type="project" value="InterPro"/>
</dbReference>
<protein>
    <recommendedName>
        <fullName evidence="1">tRNA 2-selenouridine synthase AAA domain-containing protein</fullName>
    </recommendedName>
</protein>
<keyword evidence="3" id="KW-1185">Reference proteome</keyword>
<evidence type="ECO:0000313" key="3">
    <source>
        <dbReference type="Proteomes" id="UP000095751"/>
    </source>
</evidence>
<dbReference type="AlphaFoldDB" id="A0A1E7F5R2"/>
<evidence type="ECO:0000259" key="1">
    <source>
        <dbReference type="Pfam" id="PF26341"/>
    </source>
</evidence>
<dbReference type="EMBL" id="KV784361">
    <property type="protein sequence ID" value="OEU13203.1"/>
    <property type="molecule type" value="Genomic_DNA"/>
</dbReference>
<dbReference type="PANTHER" id="PTHR30401:SF0">
    <property type="entry name" value="TRNA 2-SELENOURIDINE SYNTHASE"/>
    <property type="match status" value="1"/>
</dbReference>
<dbReference type="Pfam" id="PF26341">
    <property type="entry name" value="AAA_SelU"/>
    <property type="match status" value="1"/>
</dbReference>
<organism evidence="2 3">
    <name type="scientific">Fragilariopsis cylindrus CCMP1102</name>
    <dbReference type="NCBI Taxonomy" id="635003"/>
    <lineage>
        <taxon>Eukaryota</taxon>
        <taxon>Sar</taxon>
        <taxon>Stramenopiles</taxon>
        <taxon>Ochrophyta</taxon>
        <taxon>Bacillariophyta</taxon>
        <taxon>Bacillariophyceae</taxon>
        <taxon>Bacillariophycidae</taxon>
        <taxon>Bacillariales</taxon>
        <taxon>Bacillariaceae</taxon>
        <taxon>Fragilariopsis</taxon>
    </lineage>
</organism>
<proteinExistence type="predicted"/>
<sequence>PRIAIIGGPTGSGKTKVLHALRDILGEQIIDLEGLANHSGSVYGFVGHEHAGQPTPRQYTNDVAMQWNDLDPERWVFIEDEGPNVGCVNLPVGLYRKMRTASAVLKLDIPKDIRVEVLREDYALPERKTKEGSCSNINTDQKLSEWLSNMIKATRKLEKRIGQVRMNKMIDLLQDGCYAEFARAALDY</sequence>
<dbReference type="InterPro" id="IPR058840">
    <property type="entry name" value="AAA_SelU"/>
</dbReference>
<dbReference type="InterPro" id="IPR017582">
    <property type="entry name" value="SelU"/>
</dbReference>
<feature type="non-terminal residue" evidence="2">
    <location>
        <position position="188"/>
    </location>
</feature>
<name>A0A1E7F5R2_9STRA</name>
<accession>A0A1E7F5R2</accession>
<dbReference type="PANTHER" id="PTHR30401">
    <property type="entry name" value="TRNA 2-SELENOURIDINE SYNTHASE"/>
    <property type="match status" value="1"/>
</dbReference>
<dbReference type="Proteomes" id="UP000095751">
    <property type="component" value="Unassembled WGS sequence"/>
</dbReference>
<feature type="non-terminal residue" evidence="2">
    <location>
        <position position="1"/>
    </location>
</feature>